<dbReference type="OrthoDB" id="4230136at2"/>
<organism evidence="2 3">
    <name type="scientific">Actinacidiphila oryziradicis</name>
    <dbReference type="NCBI Taxonomy" id="2571141"/>
    <lineage>
        <taxon>Bacteria</taxon>
        <taxon>Bacillati</taxon>
        <taxon>Actinomycetota</taxon>
        <taxon>Actinomycetes</taxon>
        <taxon>Kitasatosporales</taxon>
        <taxon>Streptomycetaceae</taxon>
        <taxon>Actinacidiphila</taxon>
    </lineage>
</organism>
<reference evidence="2 3" key="1">
    <citation type="submission" date="2019-04" db="EMBL/GenBank/DDBJ databases">
        <title>Streptomyces oryziradicis sp. nov., a novel actinomycete isolated from rhizosphere soil of rice (Oryza sativa L.).</title>
        <authorList>
            <person name="Li C."/>
        </authorList>
    </citation>
    <scope>NUCLEOTIDE SEQUENCE [LARGE SCALE GENOMIC DNA]</scope>
    <source>
        <strain evidence="2 3">NEAU-C40</strain>
    </source>
</reference>
<proteinExistence type="predicted"/>
<name>A0A4U0S852_9ACTN</name>
<feature type="compositionally biased region" description="Basic and acidic residues" evidence="1">
    <location>
        <begin position="276"/>
        <end position="292"/>
    </location>
</feature>
<feature type="region of interest" description="Disordered" evidence="1">
    <location>
        <begin position="245"/>
        <end position="296"/>
    </location>
</feature>
<feature type="compositionally biased region" description="Basic and acidic residues" evidence="1">
    <location>
        <begin position="148"/>
        <end position="158"/>
    </location>
</feature>
<evidence type="ECO:0000313" key="2">
    <source>
        <dbReference type="EMBL" id="TKA04723.1"/>
    </source>
</evidence>
<gene>
    <name evidence="2" type="ORF">FCI23_34725</name>
</gene>
<keyword evidence="3" id="KW-1185">Reference proteome</keyword>
<feature type="region of interest" description="Disordered" evidence="1">
    <location>
        <begin position="148"/>
        <end position="203"/>
    </location>
</feature>
<dbReference type="EMBL" id="SUMC01000048">
    <property type="protein sequence ID" value="TKA04723.1"/>
    <property type="molecule type" value="Genomic_DNA"/>
</dbReference>
<dbReference type="RefSeq" id="WP_136728156.1">
    <property type="nucleotide sequence ID" value="NZ_SUMC01000048.1"/>
</dbReference>
<evidence type="ECO:0000313" key="3">
    <source>
        <dbReference type="Proteomes" id="UP000305778"/>
    </source>
</evidence>
<protein>
    <submittedName>
        <fullName evidence="2">Uncharacterized protein</fullName>
    </submittedName>
</protein>
<accession>A0A4U0S852</accession>
<comment type="caution">
    <text evidence="2">The sequence shown here is derived from an EMBL/GenBank/DDBJ whole genome shotgun (WGS) entry which is preliminary data.</text>
</comment>
<evidence type="ECO:0000256" key="1">
    <source>
        <dbReference type="SAM" id="MobiDB-lite"/>
    </source>
</evidence>
<sequence length="441" mass="46116">MWDARGVIGHALALERKELATWLRLLEALFAPGWAHRDGSVTPAGLLGARTGRAASTDRLALLLLVLEATETGRVRLCGGTVDKQRGRAAVTLARLLGCAAAAAGGERVLERLEDGGLVERPRRETGSGLRHRGRLVVPAVVAAHRRDTVSAVPERRAVSPSAGFSDPDGTARPGETPDPGENPQVKAVPEAAGPGVEDPDATAALHTDHPCVVTEVADGAGDFGFFGEAGRGSCRQPERAGACEDRVAGGEGTPRLTVVDSEGGPLRGEQPESPATHDQDHDDRGQERDQEQQPDAAVRLPAQVGAGHSGQRQGRVPRRPGDLQVVLAAVAGLWARLEHGGARHVVIEAARAQLAAVAGLAGPAVAEAVLADRLTRRLREQGGPAAVSDPVGWLVGKGLPRRAVCSDVRCDDGLRLDTGGSCETCDFRLADRRAVRGREG</sequence>
<dbReference type="AlphaFoldDB" id="A0A4U0S852"/>
<dbReference type="Proteomes" id="UP000305778">
    <property type="component" value="Unassembled WGS sequence"/>
</dbReference>